<comment type="caution">
    <text evidence="2">The sequence shown here is derived from an EMBL/GenBank/DDBJ whole genome shotgun (WGS) entry which is preliminary data.</text>
</comment>
<protein>
    <submittedName>
        <fullName evidence="2">Uncharacterized protein</fullName>
    </submittedName>
</protein>
<name>A0ABV0EN07_9ENTE</name>
<gene>
    <name evidence="2" type="ORF">JZO67_001178</name>
</gene>
<keyword evidence="1" id="KW-1133">Transmembrane helix</keyword>
<organism evidence="2 3">
    <name type="scientific">Candidatus Enterococcus ferrettii</name>
    <dbReference type="NCBI Taxonomy" id="2815324"/>
    <lineage>
        <taxon>Bacteria</taxon>
        <taxon>Bacillati</taxon>
        <taxon>Bacillota</taxon>
        <taxon>Bacilli</taxon>
        <taxon>Lactobacillales</taxon>
        <taxon>Enterococcaceae</taxon>
        <taxon>Enterococcus</taxon>
    </lineage>
</organism>
<sequence>MERYSWMILLAVIAGVALIGFFVFFFKDMEFIKKMKEPKTSLWINFSLFFISVLSIILSIYLYYDIQTQLQLLERIS</sequence>
<keyword evidence="1" id="KW-0812">Transmembrane</keyword>
<dbReference type="RefSeq" id="WP_207703261.1">
    <property type="nucleotide sequence ID" value="NZ_JAFREL020000001.1"/>
</dbReference>
<feature type="transmembrane region" description="Helical" evidence="1">
    <location>
        <begin position="42"/>
        <end position="64"/>
    </location>
</feature>
<keyword evidence="3" id="KW-1185">Reference proteome</keyword>
<accession>A0ABV0EN07</accession>
<dbReference type="EMBL" id="JAFREL020000001">
    <property type="protein sequence ID" value="MEO1769227.1"/>
    <property type="molecule type" value="Genomic_DNA"/>
</dbReference>
<evidence type="ECO:0000313" key="2">
    <source>
        <dbReference type="EMBL" id="MEO1769227.1"/>
    </source>
</evidence>
<evidence type="ECO:0000313" key="3">
    <source>
        <dbReference type="Proteomes" id="UP000664357"/>
    </source>
</evidence>
<keyword evidence="1" id="KW-0472">Membrane</keyword>
<reference evidence="2 3" key="1">
    <citation type="submission" date="2024-02" db="EMBL/GenBank/DDBJ databases">
        <title>The Genome Sequence of Enterococcus sp. DIV0159.</title>
        <authorList>
            <person name="Earl A."/>
            <person name="Manson A."/>
            <person name="Gilmore M."/>
            <person name="Sanders J."/>
            <person name="Shea T."/>
            <person name="Howe W."/>
            <person name="Livny J."/>
            <person name="Cuomo C."/>
            <person name="Neafsey D."/>
            <person name="Birren B."/>
        </authorList>
    </citation>
    <scope>NUCLEOTIDE SEQUENCE [LARGE SCALE GENOMIC DNA]</scope>
    <source>
        <strain evidence="2 3">665A</strain>
    </source>
</reference>
<evidence type="ECO:0000256" key="1">
    <source>
        <dbReference type="SAM" id="Phobius"/>
    </source>
</evidence>
<proteinExistence type="predicted"/>
<dbReference type="Proteomes" id="UP000664357">
    <property type="component" value="Unassembled WGS sequence"/>
</dbReference>
<feature type="transmembrane region" description="Helical" evidence="1">
    <location>
        <begin position="6"/>
        <end position="26"/>
    </location>
</feature>